<dbReference type="AlphaFoldDB" id="A0A6A1UQD8"/>
<reference evidence="2 3" key="1">
    <citation type="journal article" date="2019" name="Plant Biotechnol. J.">
        <title>The red bayberry genome and genetic basis of sex determination.</title>
        <authorList>
            <person name="Jia H.M."/>
            <person name="Jia H.J."/>
            <person name="Cai Q.L."/>
            <person name="Wang Y."/>
            <person name="Zhao H.B."/>
            <person name="Yang W.F."/>
            <person name="Wang G.Y."/>
            <person name="Li Y.H."/>
            <person name="Zhan D.L."/>
            <person name="Shen Y.T."/>
            <person name="Niu Q.F."/>
            <person name="Chang L."/>
            <person name="Qiu J."/>
            <person name="Zhao L."/>
            <person name="Xie H.B."/>
            <person name="Fu W.Y."/>
            <person name="Jin J."/>
            <person name="Li X.W."/>
            <person name="Jiao Y."/>
            <person name="Zhou C.C."/>
            <person name="Tu T."/>
            <person name="Chai C.Y."/>
            <person name="Gao J.L."/>
            <person name="Fan L.J."/>
            <person name="van de Weg E."/>
            <person name="Wang J.Y."/>
            <person name="Gao Z.S."/>
        </authorList>
    </citation>
    <scope>NUCLEOTIDE SEQUENCE [LARGE SCALE GENOMIC DNA]</scope>
    <source>
        <tissue evidence="2">Leaves</tissue>
    </source>
</reference>
<dbReference type="Proteomes" id="UP000516437">
    <property type="component" value="Chromosome 8"/>
</dbReference>
<dbReference type="Pfam" id="PF01073">
    <property type="entry name" value="3Beta_HSD"/>
    <property type="match status" value="1"/>
</dbReference>
<protein>
    <submittedName>
        <fullName evidence="2">Digalactosyldiacylglycerol synthase 1, chloroplastic</fullName>
    </submittedName>
</protein>
<evidence type="ECO:0000313" key="3">
    <source>
        <dbReference type="Proteomes" id="UP000516437"/>
    </source>
</evidence>
<organism evidence="2 3">
    <name type="scientific">Morella rubra</name>
    <name type="common">Chinese bayberry</name>
    <dbReference type="NCBI Taxonomy" id="262757"/>
    <lineage>
        <taxon>Eukaryota</taxon>
        <taxon>Viridiplantae</taxon>
        <taxon>Streptophyta</taxon>
        <taxon>Embryophyta</taxon>
        <taxon>Tracheophyta</taxon>
        <taxon>Spermatophyta</taxon>
        <taxon>Magnoliopsida</taxon>
        <taxon>eudicotyledons</taxon>
        <taxon>Gunneridae</taxon>
        <taxon>Pentapetalae</taxon>
        <taxon>rosids</taxon>
        <taxon>fabids</taxon>
        <taxon>Fagales</taxon>
        <taxon>Myricaceae</taxon>
        <taxon>Morella</taxon>
    </lineage>
</organism>
<gene>
    <name evidence="2" type="ORF">CJ030_MR8G020173</name>
</gene>
<evidence type="ECO:0000313" key="2">
    <source>
        <dbReference type="EMBL" id="KAB1202376.1"/>
    </source>
</evidence>
<keyword evidence="3" id="KW-1185">Reference proteome</keyword>
<dbReference type="GO" id="GO:0016616">
    <property type="term" value="F:oxidoreductase activity, acting on the CH-OH group of donors, NAD or NADP as acceptor"/>
    <property type="evidence" value="ECO:0007669"/>
    <property type="project" value="InterPro"/>
</dbReference>
<name>A0A6A1UQD8_9ROSI</name>
<proteinExistence type="predicted"/>
<dbReference type="EMBL" id="RXIC02000026">
    <property type="protein sequence ID" value="KAB1202376.1"/>
    <property type="molecule type" value="Genomic_DNA"/>
</dbReference>
<feature type="domain" description="3-beta hydroxysteroid dehydrogenase/isomerase" evidence="1">
    <location>
        <begin position="45"/>
        <end position="120"/>
    </location>
</feature>
<dbReference type="GO" id="GO:0006694">
    <property type="term" value="P:steroid biosynthetic process"/>
    <property type="evidence" value="ECO:0007669"/>
    <property type="project" value="InterPro"/>
</dbReference>
<comment type="caution">
    <text evidence="2">The sequence shown here is derived from an EMBL/GenBank/DDBJ whole genome shotgun (WGS) entry which is preliminary data.</text>
</comment>
<accession>A0A6A1UQD8</accession>
<dbReference type="InterPro" id="IPR002225">
    <property type="entry name" value="3Beta_OHSteriod_DH/Estase"/>
</dbReference>
<sequence length="131" mass="15437">MERRKKYLREFWGEWKGEGEGEESQSRDWETIRALKTRLREFEKPTKIFGGFKKSEFVEKVKSSLKAMCKEPQESKYIIEDGNNIYDFTYVENVAHAHICAERALASEGMVAEKAAGQEFKRTLMRERGRF</sequence>
<evidence type="ECO:0000259" key="1">
    <source>
        <dbReference type="Pfam" id="PF01073"/>
    </source>
</evidence>
<dbReference type="OrthoDB" id="10262413at2759"/>